<evidence type="ECO:0000256" key="5">
    <source>
        <dbReference type="ARBA" id="ARBA00022679"/>
    </source>
</evidence>
<dbReference type="InterPro" id="IPR011989">
    <property type="entry name" value="ARM-like"/>
</dbReference>
<comment type="pathway">
    <text evidence="3">Protein modification; protein ubiquitination.</text>
</comment>
<comment type="catalytic activity">
    <reaction evidence="1">
        <text>S-ubiquitinyl-[E2 ubiquitin-conjugating enzyme]-L-cysteine + [acceptor protein]-L-lysine = [E2 ubiquitin-conjugating enzyme]-L-cysteine + N(6)-ubiquitinyl-[acceptor protein]-L-lysine.</text>
        <dbReference type="EC" id="2.3.2.27"/>
    </reaction>
</comment>
<dbReference type="Pfam" id="PF25598">
    <property type="entry name" value="ARM_PUB"/>
    <property type="match status" value="1"/>
</dbReference>
<dbReference type="PROSITE" id="PS50176">
    <property type="entry name" value="ARM_REPEAT"/>
    <property type="match status" value="2"/>
</dbReference>
<evidence type="ECO:0000313" key="12">
    <source>
        <dbReference type="Proteomes" id="UP000436088"/>
    </source>
</evidence>
<dbReference type="InterPro" id="IPR045210">
    <property type="entry name" value="RING-Ubox_PUB"/>
</dbReference>
<evidence type="ECO:0000259" key="10">
    <source>
        <dbReference type="PROSITE" id="PS51698"/>
    </source>
</evidence>
<dbReference type="InterPro" id="IPR013083">
    <property type="entry name" value="Znf_RING/FYVE/PHD"/>
</dbReference>
<dbReference type="PANTHER" id="PTHR23315">
    <property type="entry name" value="U BOX DOMAIN-CONTAINING"/>
    <property type="match status" value="1"/>
</dbReference>
<keyword evidence="5" id="KW-0808">Transferase</keyword>
<dbReference type="FunFam" id="1.25.10.10:FF:000082">
    <property type="entry name" value="RING-type E3 ubiquitin transferase"/>
    <property type="match status" value="1"/>
</dbReference>
<evidence type="ECO:0000256" key="4">
    <source>
        <dbReference type="ARBA" id="ARBA00012483"/>
    </source>
</evidence>
<dbReference type="SUPFAM" id="SSF57850">
    <property type="entry name" value="RING/U-box"/>
    <property type="match status" value="1"/>
</dbReference>
<evidence type="ECO:0000256" key="2">
    <source>
        <dbReference type="ARBA" id="ARBA00003861"/>
    </source>
</evidence>
<evidence type="ECO:0000313" key="11">
    <source>
        <dbReference type="EMBL" id="KAE8707699.1"/>
    </source>
</evidence>
<dbReference type="Gene3D" id="1.25.10.10">
    <property type="entry name" value="Leucine-rich Repeat Variant"/>
    <property type="match status" value="1"/>
</dbReference>
<reference evidence="11" key="1">
    <citation type="submission" date="2019-09" db="EMBL/GenBank/DDBJ databases">
        <title>Draft genome information of white flower Hibiscus syriacus.</title>
        <authorList>
            <person name="Kim Y.-M."/>
        </authorList>
    </citation>
    <scope>NUCLEOTIDE SEQUENCE [LARGE SCALE GENOMIC DNA]</scope>
    <source>
        <strain evidence="11">YM2019G1</strain>
    </source>
</reference>
<name>A0A6A3AY19_HIBSY</name>
<dbReference type="InterPro" id="IPR003613">
    <property type="entry name" value="Ubox_domain"/>
</dbReference>
<dbReference type="AlphaFoldDB" id="A0A6A3AY19"/>
<feature type="repeat" description="ARM" evidence="8">
    <location>
        <begin position="371"/>
        <end position="413"/>
    </location>
</feature>
<accession>A0A6A3AY19</accession>
<feature type="signal peptide" evidence="9">
    <location>
        <begin position="1"/>
        <end position="27"/>
    </location>
</feature>
<evidence type="ECO:0000256" key="3">
    <source>
        <dbReference type="ARBA" id="ARBA00004906"/>
    </source>
</evidence>
<keyword evidence="9" id="KW-0732">Signal</keyword>
<comment type="caution">
    <text evidence="11">The sequence shown here is derived from an EMBL/GenBank/DDBJ whole genome shotgun (WGS) entry which is preliminary data.</text>
</comment>
<dbReference type="SMART" id="SM00185">
    <property type="entry name" value="ARM"/>
    <property type="match status" value="5"/>
</dbReference>
<dbReference type="Pfam" id="PF25240">
    <property type="entry name" value="PUB2_N"/>
    <property type="match status" value="1"/>
</dbReference>
<sequence>MEMSLLKALLSNISLFLKLSYLEKINSEPIWKYYRRAKEILKLLKHIILNAITGSDITSDEVLSKAFEELCPSVQELLEKFETWQPLLSKVYFVLKVEFLLSKIQNSSVDIFQFLKSSNQRLPNDLSSTTLEHCLQKIKHVGYEQTSSFIIEAIRDQLDSPGSSSEILVKIAESLSLNSKQETLIEAMALEKLKENAEVAEQIVEVEFIGQLIDLVTRMHSRLVLIKQSQTCSPVLIPPEFICPLSLELMADPVIVASGHTYDRDFIKKWIDLGLTVCPQSRQTLAHTIFIPNYTMKALIANWCESNNVKLLGPIKSMSLDQPCPLLETEVKKLVDALKSPSIETQSEATAHLRLLTKQSRDNRIKIARCGAISLLLDLLYSPDIKTQENAVTSLLNLSNIDSNKTAIMNANAIDPLIHVLETGSPVAKENTAAALFSLSVLEENRVKIGRSGAIRPLVDMLRKGTPRGKKDSATALYNLSRFHENKARIVQAGAIRYLVDLMQPSAGMVDKAVFLLAKLATIYEGRTAIGEEGGIIPVLVEVVELGSERGKENAAAALLLLCTYSNRYCNLVLKEGAVPPLLALSQSGTPRAKEKAQALLSFFRNYRHGNAGRG</sequence>
<dbReference type="EC" id="2.3.2.27" evidence="4"/>
<dbReference type="PROSITE" id="PS51698">
    <property type="entry name" value="U_BOX"/>
    <property type="match status" value="1"/>
</dbReference>
<gene>
    <name evidence="11" type="ORF">F3Y22_tig00110377pilonHSYRG00117</name>
</gene>
<feature type="domain" description="U-box" evidence="10">
    <location>
        <begin position="236"/>
        <end position="310"/>
    </location>
</feature>
<dbReference type="SMART" id="SM00504">
    <property type="entry name" value="Ubox"/>
    <property type="match status" value="1"/>
</dbReference>
<dbReference type="Pfam" id="PF04564">
    <property type="entry name" value="U-box"/>
    <property type="match status" value="1"/>
</dbReference>
<dbReference type="PANTHER" id="PTHR23315:SF7">
    <property type="entry name" value="U-BOX DOMAIN-CONTAINING PROTEIN 4"/>
    <property type="match status" value="1"/>
</dbReference>
<evidence type="ECO:0000256" key="1">
    <source>
        <dbReference type="ARBA" id="ARBA00000900"/>
    </source>
</evidence>
<comment type="function">
    <text evidence="2">Functions as an E3 ubiquitin ligase.</text>
</comment>
<dbReference type="UniPathway" id="UPA00143"/>
<dbReference type="Gene3D" id="3.30.40.10">
    <property type="entry name" value="Zinc/RING finger domain, C3HC4 (zinc finger)"/>
    <property type="match status" value="1"/>
</dbReference>
<dbReference type="CDD" id="cd16664">
    <property type="entry name" value="RING-Ubox_PUB"/>
    <property type="match status" value="1"/>
</dbReference>
<keyword evidence="7" id="KW-0833">Ubl conjugation pathway</keyword>
<dbReference type="InterPro" id="IPR057314">
    <property type="entry name" value="PUB2-4-like_N"/>
</dbReference>
<keyword evidence="12" id="KW-1185">Reference proteome</keyword>
<dbReference type="SUPFAM" id="SSF48371">
    <property type="entry name" value="ARM repeat"/>
    <property type="match status" value="1"/>
</dbReference>
<feature type="chain" id="PRO_5025575984" description="RING-type E3 ubiquitin transferase" evidence="9">
    <location>
        <begin position="28"/>
        <end position="615"/>
    </location>
</feature>
<dbReference type="InterPro" id="IPR000225">
    <property type="entry name" value="Armadillo"/>
</dbReference>
<dbReference type="GO" id="GO:0016567">
    <property type="term" value="P:protein ubiquitination"/>
    <property type="evidence" value="ECO:0007669"/>
    <property type="project" value="UniProtKB-UniPathway"/>
</dbReference>
<organism evidence="11 12">
    <name type="scientific">Hibiscus syriacus</name>
    <name type="common">Rose of Sharon</name>
    <dbReference type="NCBI Taxonomy" id="106335"/>
    <lineage>
        <taxon>Eukaryota</taxon>
        <taxon>Viridiplantae</taxon>
        <taxon>Streptophyta</taxon>
        <taxon>Embryophyta</taxon>
        <taxon>Tracheophyta</taxon>
        <taxon>Spermatophyta</taxon>
        <taxon>Magnoliopsida</taxon>
        <taxon>eudicotyledons</taxon>
        <taxon>Gunneridae</taxon>
        <taxon>Pentapetalae</taxon>
        <taxon>rosids</taxon>
        <taxon>malvids</taxon>
        <taxon>Malvales</taxon>
        <taxon>Malvaceae</taxon>
        <taxon>Malvoideae</taxon>
        <taxon>Hibiscus</taxon>
    </lineage>
</organism>
<feature type="repeat" description="ARM" evidence="8">
    <location>
        <begin position="453"/>
        <end position="495"/>
    </location>
</feature>
<dbReference type="GO" id="GO:0061630">
    <property type="term" value="F:ubiquitin protein ligase activity"/>
    <property type="evidence" value="ECO:0007669"/>
    <property type="project" value="UniProtKB-EC"/>
</dbReference>
<dbReference type="InterPro" id="IPR016024">
    <property type="entry name" value="ARM-type_fold"/>
</dbReference>
<evidence type="ECO:0000256" key="8">
    <source>
        <dbReference type="PROSITE-ProRule" id="PRU00259"/>
    </source>
</evidence>
<evidence type="ECO:0000256" key="9">
    <source>
        <dbReference type="SAM" id="SignalP"/>
    </source>
</evidence>
<dbReference type="InterPro" id="IPR058678">
    <property type="entry name" value="ARM_PUB"/>
</dbReference>
<protein>
    <recommendedName>
        <fullName evidence="4">RING-type E3 ubiquitin transferase</fullName>
        <ecNumber evidence="4">2.3.2.27</ecNumber>
    </recommendedName>
</protein>
<keyword evidence="6" id="KW-0677">Repeat</keyword>
<dbReference type="Proteomes" id="UP000436088">
    <property type="component" value="Unassembled WGS sequence"/>
</dbReference>
<proteinExistence type="predicted"/>
<evidence type="ECO:0000256" key="7">
    <source>
        <dbReference type="ARBA" id="ARBA00022786"/>
    </source>
</evidence>
<dbReference type="EMBL" id="VEPZ02000960">
    <property type="protein sequence ID" value="KAE8707699.1"/>
    <property type="molecule type" value="Genomic_DNA"/>
</dbReference>
<evidence type="ECO:0000256" key="6">
    <source>
        <dbReference type="ARBA" id="ARBA00022737"/>
    </source>
</evidence>